<organism evidence="1 2">
    <name type="scientific">Oceanomicrobium pacificus</name>
    <dbReference type="NCBI Taxonomy" id="2692916"/>
    <lineage>
        <taxon>Bacteria</taxon>
        <taxon>Pseudomonadati</taxon>
        <taxon>Pseudomonadota</taxon>
        <taxon>Alphaproteobacteria</taxon>
        <taxon>Rhodobacterales</taxon>
        <taxon>Paracoccaceae</taxon>
        <taxon>Oceanomicrobium</taxon>
    </lineage>
</organism>
<protein>
    <submittedName>
        <fullName evidence="1">Uncharacterized protein</fullName>
    </submittedName>
</protein>
<dbReference type="AlphaFoldDB" id="A0A6B0U0F6"/>
<evidence type="ECO:0000313" key="2">
    <source>
        <dbReference type="Proteomes" id="UP000436016"/>
    </source>
</evidence>
<dbReference type="RefSeq" id="WP_160856367.1">
    <property type="nucleotide sequence ID" value="NZ_WUWG01000007.1"/>
</dbReference>
<reference evidence="1 2" key="1">
    <citation type="submission" date="2019-12" db="EMBL/GenBank/DDBJ databases">
        <title>Strain KN286 was isolated from seawater, which was collected from Caroline Seamount in the tropical western Pacific.</title>
        <authorList>
            <person name="Wang Q."/>
        </authorList>
    </citation>
    <scope>NUCLEOTIDE SEQUENCE [LARGE SCALE GENOMIC DNA]</scope>
    <source>
        <strain evidence="1 2">KN286</strain>
    </source>
</reference>
<name>A0A6B0U0F6_9RHOB</name>
<proteinExistence type="predicted"/>
<comment type="caution">
    <text evidence="1">The sequence shown here is derived from an EMBL/GenBank/DDBJ whole genome shotgun (WGS) entry which is preliminary data.</text>
</comment>
<evidence type="ECO:0000313" key="1">
    <source>
        <dbReference type="EMBL" id="MXU66704.1"/>
    </source>
</evidence>
<dbReference type="EMBL" id="WUWG01000007">
    <property type="protein sequence ID" value="MXU66704.1"/>
    <property type="molecule type" value="Genomic_DNA"/>
</dbReference>
<gene>
    <name evidence="1" type="ORF">GSH16_14740</name>
</gene>
<accession>A0A6B0U0F6</accession>
<dbReference type="Proteomes" id="UP000436016">
    <property type="component" value="Unassembled WGS sequence"/>
</dbReference>
<sequence length="249" mass="27260">MRDAPTWRQHLAGLDGPFMVEQSVKLAHDRIETDRCLVSYPRRAFYPGPRSTLSDILAALDAPPETAALLDLQTDAVQIHFGKDGAVRKCYLEFARDRAPEPDLIFLAMKWRAGAVRTDRYFGRAGWSRERQVALISDLTLDPSMSRAARTALALSADGDPDGQAILLDIRGQGNARRSVDISIVDAGLPVSALTDLLAPVWQGFGADWSAFSAENGDRQATHIAFGRAGDGAPFHTLYFGARQETRHG</sequence>
<keyword evidence="2" id="KW-1185">Reference proteome</keyword>